<proteinExistence type="predicted"/>
<accession>A0ACC0Y552</accession>
<sequence>MDAANLVIGDEMGYQNELPNTGDDGVIMGLNKAYDIITQNEGPVEITKTIELAAESTIVDSSAEKDGEGLTLLDEFSGLTLSKELGVEEKNNIINSKKSQAKGTTEKGSHPKNVTSIAKKNKGGKIGSVTSKQPLAIATNRRLSSDRQISGSIKGVDSGRATKLVPASSPAHLSQQTKLSYTASPASNTTVKVGLRYGSCTSRHINSLSLESGGTKPQRTGGLPSYGFSFKCDERAEKRKEFYAKLEEKIQAMEEEKTTMQAKSQENQEAEIKMLRKSLMFKATPMPSFYHEPPPPKVELKKIPTTRAKSPKLGRSKGSYKDSDGNSSHGSQSGRLSLDEKITRNRVAKGSSPQHYKKPVRKSLPKLPSEKITLGDATEDSTSNSEQPNLEAEAEQSKVRVA</sequence>
<organism evidence="1 2">
    <name type="scientific">Pistacia integerrima</name>
    <dbReference type="NCBI Taxonomy" id="434235"/>
    <lineage>
        <taxon>Eukaryota</taxon>
        <taxon>Viridiplantae</taxon>
        <taxon>Streptophyta</taxon>
        <taxon>Embryophyta</taxon>
        <taxon>Tracheophyta</taxon>
        <taxon>Spermatophyta</taxon>
        <taxon>Magnoliopsida</taxon>
        <taxon>eudicotyledons</taxon>
        <taxon>Gunneridae</taxon>
        <taxon>Pentapetalae</taxon>
        <taxon>rosids</taxon>
        <taxon>malvids</taxon>
        <taxon>Sapindales</taxon>
        <taxon>Anacardiaceae</taxon>
        <taxon>Pistacia</taxon>
    </lineage>
</organism>
<reference evidence="2" key="1">
    <citation type="journal article" date="2023" name="G3 (Bethesda)">
        <title>Genome assembly and association tests identify interacting loci associated with vigor, precocity, and sex in interspecific pistachio rootstocks.</title>
        <authorList>
            <person name="Palmer W."/>
            <person name="Jacygrad E."/>
            <person name="Sagayaradj S."/>
            <person name="Cavanaugh K."/>
            <person name="Han R."/>
            <person name="Bertier L."/>
            <person name="Beede B."/>
            <person name="Kafkas S."/>
            <person name="Golino D."/>
            <person name="Preece J."/>
            <person name="Michelmore R."/>
        </authorList>
    </citation>
    <scope>NUCLEOTIDE SEQUENCE [LARGE SCALE GENOMIC DNA]</scope>
</reference>
<evidence type="ECO:0000313" key="1">
    <source>
        <dbReference type="EMBL" id="KAJ0030224.1"/>
    </source>
</evidence>
<dbReference type="Proteomes" id="UP001163603">
    <property type="component" value="Chromosome 8"/>
</dbReference>
<name>A0ACC0Y552_9ROSI</name>
<protein>
    <submittedName>
        <fullName evidence="1">Uncharacterized protein</fullName>
    </submittedName>
</protein>
<keyword evidence="2" id="KW-1185">Reference proteome</keyword>
<gene>
    <name evidence="1" type="ORF">Pint_13004</name>
</gene>
<comment type="caution">
    <text evidence="1">The sequence shown here is derived from an EMBL/GenBank/DDBJ whole genome shotgun (WGS) entry which is preliminary data.</text>
</comment>
<evidence type="ECO:0000313" key="2">
    <source>
        <dbReference type="Proteomes" id="UP001163603"/>
    </source>
</evidence>
<dbReference type="EMBL" id="CM047743">
    <property type="protein sequence ID" value="KAJ0030224.1"/>
    <property type="molecule type" value="Genomic_DNA"/>
</dbReference>